<feature type="non-terminal residue" evidence="2">
    <location>
        <position position="240"/>
    </location>
</feature>
<proteinExistence type="predicted"/>
<protein>
    <recommendedName>
        <fullName evidence="1">Myb/SANT-like DNA-binding domain-containing protein</fullName>
    </recommendedName>
</protein>
<name>A0ABY7EMY0_MYAAR</name>
<dbReference type="Pfam" id="PF13837">
    <property type="entry name" value="Myb_DNA-bind_4"/>
    <property type="match status" value="1"/>
</dbReference>
<gene>
    <name evidence="2" type="ORF">MAR_034830</name>
</gene>
<sequence>MLTQSYRKRELKYLKSSNVDKKNIWEMIAEDVSSVGISLRTGKECKNKWANVHRVAKQEHVSYKKHQKGTGGGFLSRSPSIISKMVVESATVNSTKYAGIVGGVATKLDSLLEETTVGDTTVIHPPNVLVEVTKQDNAGTTYECGNQGPSVKKSRSVSYIAEEERMSFINNLVSGSGQENNELADVQIRSFAAMETFFKCATEKMQGKEQSFSQTLAGFMGPTIVEGVTLFGTMVFKKFT</sequence>
<organism evidence="2 3">
    <name type="scientific">Mya arenaria</name>
    <name type="common">Soft-shell clam</name>
    <dbReference type="NCBI Taxonomy" id="6604"/>
    <lineage>
        <taxon>Eukaryota</taxon>
        <taxon>Metazoa</taxon>
        <taxon>Spiralia</taxon>
        <taxon>Lophotrochozoa</taxon>
        <taxon>Mollusca</taxon>
        <taxon>Bivalvia</taxon>
        <taxon>Autobranchia</taxon>
        <taxon>Heteroconchia</taxon>
        <taxon>Euheterodonta</taxon>
        <taxon>Imparidentia</taxon>
        <taxon>Neoheterodontei</taxon>
        <taxon>Myida</taxon>
        <taxon>Myoidea</taxon>
        <taxon>Myidae</taxon>
        <taxon>Mya</taxon>
    </lineage>
</organism>
<feature type="domain" description="Myb/SANT-like DNA-binding" evidence="1">
    <location>
        <begin position="11"/>
        <end position="67"/>
    </location>
</feature>
<dbReference type="Gene3D" id="1.10.10.60">
    <property type="entry name" value="Homeodomain-like"/>
    <property type="match status" value="1"/>
</dbReference>
<evidence type="ECO:0000313" key="2">
    <source>
        <dbReference type="EMBL" id="WAR09754.1"/>
    </source>
</evidence>
<dbReference type="InterPro" id="IPR044822">
    <property type="entry name" value="Myb_DNA-bind_4"/>
</dbReference>
<accession>A0ABY7EMY0</accession>
<dbReference type="Proteomes" id="UP001164746">
    <property type="component" value="Chromosome 7"/>
</dbReference>
<evidence type="ECO:0000313" key="3">
    <source>
        <dbReference type="Proteomes" id="UP001164746"/>
    </source>
</evidence>
<keyword evidence="3" id="KW-1185">Reference proteome</keyword>
<evidence type="ECO:0000259" key="1">
    <source>
        <dbReference type="Pfam" id="PF13837"/>
    </source>
</evidence>
<reference evidence="2" key="1">
    <citation type="submission" date="2022-11" db="EMBL/GenBank/DDBJ databases">
        <title>Centuries of genome instability and evolution in soft-shell clam transmissible cancer (bioRxiv).</title>
        <authorList>
            <person name="Hart S.F.M."/>
            <person name="Yonemitsu M.A."/>
            <person name="Giersch R.M."/>
            <person name="Beal B.F."/>
            <person name="Arriagada G."/>
            <person name="Davis B.W."/>
            <person name="Ostrander E.A."/>
            <person name="Goff S.P."/>
            <person name="Metzger M.J."/>
        </authorList>
    </citation>
    <scope>NUCLEOTIDE SEQUENCE</scope>
    <source>
        <strain evidence="2">MELC-2E11</strain>
        <tissue evidence="2">Siphon/mantle</tissue>
    </source>
</reference>
<dbReference type="EMBL" id="CP111018">
    <property type="protein sequence ID" value="WAR09754.1"/>
    <property type="molecule type" value="Genomic_DNA"/>
</dbReference>